<dbReference type="Proteomes" id="UP000823674">
    <property type="component" value="Chromosome A03"/>
</dbReference>
<keyword evidence="2" id="KW-0808">Transferase</keyword>
<gene>
    <name evidence="6" type="primary">A03g506900.1_BraROA</name>
    <name evidence="6" type="ORF">IGI04_012963</name>
</gene>
<name>A0ABQ7NAP3_BRACM</name>
<dbReference type="SUPFAM" id="SSF56112">
    <property type="entry name" value="Protein kinase-like (PK-like)"/>
    <property type="match status" value="2"/>
</dbReference>
<dbReference type="Gene3D" id="1.10.510.10">
    <property type="entry name" value="Transferase(Phosphotransferase) domain 1"/>
    <property type="match status" value="1"/>
</dbReference>
<dbReference type="EMBL" id="JADBGQ010000003">
    <property type="protein sequence ID" value="KAG5406844.1"/>
    <property type="molecule type" value="Genomic_DNA"/>
</dbReference>
<keyword evidence="7" id="KW-1185">Reference proteome</keyword>
<evidence type="ECO:0000256" key="3">
    <source>
        <dbReference type="ARBA" id="ARBA00022741"/>
    </source>
</evidence>
<evidence type="ECO:0000256" key="1">
    <source>
        <dbReference type="ARBA" id="ARBA00022527"/>
    </source>
</evidence>
<dbReference type="PANTHER" id="PTHR27002">
    <property type="entry name" value="RECEPTOR-LIKE SERINE/THREONINE-PROTEIN KINASE SD1-8"/>
    <property type="match status" value="1"/>
</dbReference>
<evidence type="ECO:0000256" key="2">
    <source>
        <dbReference type="ARBA" id="ARBA00022679"/>
    </source>
</evidence>
<dbReference type="InterPro" id="IPR011009">
    <property type="entry name" value="Kinase-like_dom_sf"/>
</dbReference>
<keyword evidence="5" id="KW-0067">ATP-binding</keyword>
<keyword evidence="4" id="KW-0418">Kinase</keyword>
<evidence type="ECO:0000313" key="7">
    <source>
        <dbReference type="Proteomes" id="UP000823674"/>
    </source>
</evidence>
<protein>
    <recommendedName>
        <fullName evidence="8">Protein kinase domain-containing protein</fullName>
    </recommendedName>
</protein>
<proteinExistence type="predicted"/>
<keyword evidence="3" id="KW-0547">Nucleotide-binding</keyword>
<keyword evidence="1" id="KW-0723">Serine/threonine-protein kinase</keyword>
<reference evidence="6 7" key="1">
    <citation type="submission" date="2021-03" db="EMBL/GenBank/DDBJ databases">
        <authorList>
            <person name="King G.J."/>
            <person name="Bancroft I."/>
            <person name="Baten A."/>
            <person name="Bloomfield J."/>
            <person name="Borpatragohain P."/>
            <person name="He Z."/>
            <person name="Irish N."/>
            <person name="Irwin J."/>
            <person name="Liu K."/>
            <person name="Mauleon R.P."/>
            <person name="Moore J."/>
            <person name="Morris R."/>
            <person name="Ostergaard L."/>
            <person name="Wang B."/>
            <person name="Wells R."/>
        </authorList>
    </citation>
    <scope>NUCLEOTIDE SEQUENCE [LARGE SCALE GENOMIC DNA]</scope>
    <source>
        <strain evidence="6">R-o-18</strain>
        <tissue evidence="6">Leaf</tissue>
    </source>
</reference>
<evidence type="ECO:0000256" key="5">
    <source>
        <dbReference type="ARBA" id="ARBA00022840"/>
    </source>
</evidence>
<dbReference type="PANTHER" id="PTHR27002:SF956">
    <property type="entry name" value="PROTEIN KINASE DOMAIN-CONTAINING PROTEIN"/>
    <property type="match status" value="1"/>
</dbReference>
<evidence type="ECO:0008006" key="8">
    <source>
        <dbReference type="Google" id="ProtNLM"/>
    </source>
</evidence>
<sequence>MVLREGFCIFTKTHPFESSIGIWKQATSCLIKIHMTPKILDFGMARIFGRDETEANTRKVVGTYGYISPKYALEGIFSMKSDVYKRNKGGKRNKGFYNSDRDHNLLQCVSLKPLKFDCVAHSKSMTMSLRIDSTFMHRCGAGRNWKKGQGLAIVDMVIKDSSSPTFRPREILRRLQIGLLCVQSRVDDRPLMSAVVLMLGSEAVDIPQPNPPGYCVI</sequence>
<evidence type="ECO:0000313" key="6">
    <source>
        <dbReference type="EMBL" id="KAG5406844.1"/>
    </source>
</evidence>
<evidence type="ECO:0000256" key="4">
    <source>
        <dbReference type="ARBA" id="ARBA00022777"/>
    </source>
</evidence>
<organism evidence="6 7">
    <name type="scientific">Brassica rapa subsp. trilocularis</name>
    <dbReference type="NCBI Taxonomy" id="1813537"/>
    <lineage>
        <taxon>Eukaryota</taxon>
        <taxon>Viridiplantae</taxon>
        <taxon>Streptophyta</taxon>
        <taxon>Embryophyta</taxon>
        <taxon>Tracheophyta</taxon>
        <taxon>Spermatophyta</taxon>
        <taxon>Magnoliopsida</taxon>
        <taxon>eudicotyledons</taxon>
        <taxon>Gunneridae</taxon>
        <taxon>Pentapetalae</taxon>
        <taxon>rosids</taxon>
        <taxon>malvids</taxon>
        <taxon>Brassicales</taxon>
        <taxon>Brassicaceae</taxon>
        <taxon>Brassiceae</taxon>
        <taxon>Brassica</taxon>
    </lineage>
</organism>
<comment type="caution">
    <text evidence="6">The sequence shown here is derived from an EMBL/GenBank/DDBJ whole genome shotgun (WGS) entry which is preliminary data.</text>
</comment>
<accession>A0ABQ7NAP3</accession>